<keyword evidence="10 22" id="KW-1015">Disulfide bond</keyword>
<evidence type="ECO:0000256" key="8">
    <source>
        <dbReference type="ARBA" id="ARBA00023065"/>
    </source>
</evidence>
<evidence type="ECO:0000256" key="20">
    <source>
        <dbReference type="ARBA" id="ARBA00034104"/>
    </source>
</evidence>
<dbReference type="SUPFAM" id="SSF90112">
    <property type="entry name" value="Neurotransmitter-gated ion-channel transmembrane pore"/>
    <property type="match status" value="1"/>
</dbReference>
<feature type="disulfide bond" evidence="22">
    <location>
        <begin position="224"/>
        <end position="235"/>
    </location>
</feature>
<reference evidence="27" key="3">
    <citation type="submission" date="2025-09" db="UniProtKB">
        <authorList>
            <consortium name="Ensembl"/>
        </authorList>
    </citation>
    <scope>IDENTIFICATION</scope>
</reference>
<protein>
    <submittedName>
        <fullName evidence="27">Uncharacterized protein</fullName>
    </submittedName>
</protein>
<keyword evidence="28" id="KW-1185">Reference proteome</keyword>
<evidence type="ECO:0000256" key="10">
    <source>
        <dbReference type="ARBA" id="ARBA00023157"/>
    </source>
</evidence>
<keyword evidence="8 24" id="KW-0406">Ion transport</keyword>
<dbReference type="Proteomes" id="UP000265040">
    <property type="component" value="Chromosome 9"/>
</dbReference>
<dbReference type="GO" id="GO:0022824">
    <property type="term" value="F:transmitter-gated monoatomic ion channel activity"/>
    <property type="evidence" value="ECO:0007669"/>
    <property type="project" value="InterPro"/>
</dbReference>
<keyword evidence="6 24" id="KW-1133">Transmembrane helix</keyword>
<dbReference type="AlphaFoldDB" id="A0A3Q1IEC6"/>
<dbReference type="PRINTS" id="PR00252">
    <property type="entry name" value="NRIONCHANNEL"/>
</dbReference>
<dbReference type="InterPro" id="IPR008127">
    <property type="entry name" value="Glycine_rcpt_A"/>
</dbReference>
<dbReference type="GeneTree" id="ENSGT00940000159047"/>
<comment type="caution">
    <text evidence="24">Lacks conserved residue(s) required for the propagation of feature annotation.</text>
</comment>
<dbReference type="InterPro" id="IPR006028">
    <property type="entry name" value="GABAA/Glycine_rcpt"/>
</dbReference>
<feature type="site" description="Important for obstruction of the ion pore in the closed conformation" evidence="21">
    <location>
        <position position="287"/>
    </location>
</feature>
<dbReference type="PRINTS" id="PR00253">
    <property type="entry name" value="GABAARECEPTR"/>
</dbReference>
<dbReference type="GO" id="GO:0004888">
    <property type="term" value="F:transmembrane signaling receptor activity"/>
    <property type="evidence" value="ECO:0007669"/>
    <property type="project" value="InterPro"/>
</dbReference>
<feature type="transmembrane region" description="Helical" evidence="24">
    <location>
        <begin position="426"/>
        <end position="446"/>
    </location>
</feature>
<dbReference type="InterPro" id="IPR018000">
    <property type="entry name" value="Neurotransmitter_ion_chnl_CS"/>
</dbReference>
<evidence type="ECO:0000313" key="28">
    <source>
        <dbReference type="Proteomes" id="UP000265040"/>
    </source>
</evidence>
<keyword evidence="13" id="KW-0325">Glycoprotein</keyword>
<dbReference type="GO" id="GO:0045211">
    <property type="term" value="C:postsynaptic membrane"/>
    <property type="evidence" value="ECO:0007669"/>
    <property type="project" value="UniProtKB-SubCell"/>
</dbReference>
<organism evidence="27 28">
    <name type="scientific">Anabas testudineus</name>
    <name type="common">Climbing perch</name>
    <name type="synonym">Anthias testudineus</name>
    <dbReference type="NCBI Taxonomy" id="64144"/>
    <lineage>
        <taxon>Eukaryota</taxon>
        <taxon>Metazoa</taxon>
        <taxon>Chordata</taxon>
        <taxon>Craniata</taxon>
        <taxon>Vertebrata</taxon>
        <taxon>Euteleostomi</taxon>
        <taxon>Actinopterygii</taxon>
        <taxon>Neopterygii</taxon>
        <taxon>Teleostei</taxon>
        <taxon>Neoteleostei</taxon>
        <taxon>Acanthomorphata</taxon>
        <taxon>Anabantaria</taxon>
        <taxon>Anabantiformes</taxon>
        <taxon>Anabantoidei</taxon>
        <taxon>Anabantidae</taxon>
        <taxon>Anabas</taxon>
    </lineage>
</organism>
<dbReference type="Pfam" id="PF02932">
    <property type="entry name" value="Neur_chan_memb"/>
    <property type="match status" value="1"/>
</dbReference>
<dbReference type="InterPro" id="IPR006029">
    <property type="entry name" value="Neurotrans-gated_channel_TM"/>
</dbReference>
<proteinExistence type="inferred from homology"/>
<evidence type="ECO:0000256" key="24">
    <source>
        <dbReference type="RuleBase" id="RU000687"/>
    </source>
</evidence>
<reference evidence="27" key="1">
    <citation type="submission" date="2021-04" db="EMBL/GenBank/DDBJ databases">
        <authorList>
            <consortium name="Wellcome Sanger Institute Data Sharing"/>
        </authorList>
    </citation>
    <scope>NUCLEOTIDE SEQUENCE [LARGE SCALE GENOMIC DNA]</scope>
</reference>
<comment type="catalytic activity">
    <reaction evidence="19">
        <text>chloride(in) = chloride(out)</text>
        <dbReference type="Rhea" id="RHEA:29823"/>
        <dbReference type="ChEBI" id="CHEBI:17996"/>
    </reaction>
</comment>
<evidence type="ECO:0000256" key="5">
    <source>
        <dbReference type="ARBA" id="ARBA00022729"/>
    </source>
</evidence>
<keyword evidence="5" id="KW-0732">Signal</keyword>
<dbReference type="FunFam" id="2.70.170.10:FF:000002">
    <property type="entry name" value="Glycine receptor alpha 1 subunit"/>
    <property type="match status" value="1"/>
</dbReference>
<evidence type="ECO:0000259" key="25">
    <source>
        <dbReference type="Pfam" id="PF02931"/>
    </source>
</evidence>
<keyword evidence="12" id="KW-0869">Chloride channel</keyword>
<accession>A0A3Q1IEC6</accession>
<evidence type="ECO:0000256" key="22">
    <source>
        <dbReference type="PIRSR" id="PIRSR608127-52"/>
    </source>
</evidence>
<evidence type="ECO:0000256" key="6">
    <source>
        <dbReference type="ARBA" id="ARBA00022989"/>
    </source>
</evidence>
<dbReference type="Ensembl" id="ENSATET00000016140.2">
    <property type="protein sequence ID" value="ENSATEP00000015888.2"/>
    <property type="gene ID" value="ENSATEG00000017876.3"/>
</dbReference>
<evidence type="ECO:0000256" key="2">
    <source>
        <dbReference type="ARBA" id="ARBA00022448"/>
    </source>
</evidence>
<dbReference type="PANTHER" id="PTHR18945">
    <property type="entry name" value="NEUROTRANSMITTER GATED ION CHANNEL"/>
    <property type="match status" value="1"/>
</dbReference>
<keyword evidence="9 24" id="KW-0472">Membrane</keyword>
<keyword evidence="7" id="KW-0770">Synapse</keyword>
<evidence type="ECO:0000256" key="14">
    <source>
        <dbReference type="ARBA" id="ARBA00023214"/>
    </source>
</evidence>
<sequence>MLMTSFHVNLGVSGFSGALDENLTNSPRQSASPMPPSEFLDKLMGKVSGYDARIRPNFKGPPVNVTCNIFINSFGSIAETTMDYRVNIFLRQQWNDPRLAYSEYPDDSLDLDPSMLDSIWKPDLFFANEKGANFHEVTTDNKLLRISKNGNVLYSIRITLVLACPMDLKNFPMDVQTCIMQLESFGYTMNDLIFEWDEKGAVQVADGLTLPQFILKEEKDLRYCTKHYNTGKFTCIEARFHLERQMGYYLIQMYIPSLLIVILSWVSFWINMDAAPARVGLGITTVLTMTTQSSGSRASLPKVSYVKAIDIWMAVCLLFVFSALLEYAAVNFIARQHKELLRFRRRRRHMKLKQSDTLLCSDETGEGRFSFPGYGMGPACLQAKDGMAIKGNNNNAPASAAPEKSIEEMKKLFISRAKRIDTVSRVAFPLVFLIFNIFYWIIYKIIRSEDIHKQ</sequence>
<keyword evidence="3" id="KW-1003">Cell membrane</keyword>
<dbReference type="GO" id="GO:0005254">
    <property type="term" value="F:chloride channel activity"/>
    <property type="evidence" value="ECO:0007669"/>
    <property type="project" value="UniProtKB-KW"/>
</dbReference>
<dbReference type="InterPro" id="IPR036719">
    <property type="entry name" value="Neuro-gated_channel_TM_sf"/>
</dbReference>
<dbReference type="InterPro" id="IPR006202">
    <property type="entry name" value="Neur_chan_lig-bd"/>
</dbReference>
<evidence type="ECO:0000256" key="4">
    <source>
        <dbReference type="ARBA" id="ARBA00022692"/>
    </source>
</evidence>
<evidence type="ECO:0000313" key="27">
    <source>
        <dbReference type="Ensembl" id="ENSATEP00000015888.2"/>
    </source>
</evidence>
<dbReference type="GO" id="GO:0042995">
    <property type="term" value="C:cell projection"/>
    <property type="evidence" value="ECO:0007669"/>
    <property type="project" value="UniProtKB-SubCell"/>
</dbReference>
<dbReference type="SUPFAM" id="SSF63712">
    <property type="entry name" value="Nicotinic receptor ligand binding domain-like"/>
    <property type="match status" value="1"/>
</dbReference>
<dbReference type="CDD" id="cd19009">
    <property type="entry name" value="LGIC_ECD_GlyR_alpha"/>
    <property type="match status" value="1"/>
</dbReference>
<evidence type="ECO:0000256" key="23">
    <source>
        <dbReference type="PIRSR" id="PIRSR608127-53"/>
    </source>
</evidence>
<feature type="transmembrane region" description="Helical" evidence="24">
    <location>
        <begin position="248"/>
        <end position="270"/>
    </location>
</feature>
<feature type="domain" description="Neurotransmitter-gated ion-channel ligand-binding" evidence="25">
    <location>
        <begin position="39"/>
        <end position="246"/>
    </location>
</feature>
<evidence type="ECO:0000256" key="13">
    <source>
        <dbReference type="ARBA" id="ARBA00023180"/>
    </source>
</evidence>
<dbReference type="Pfam" id="PF02931">
    <property type="entry name" value="Neur_chan_LBD"/>
    <property type="match status" value="1"/>
</dbReference>
<feature type="disulfide bond" evidence="22">
    <location>
        <begin position="164"/>
        <end position="178"/>
    </location>
</feature>
<keyword evidence="18 24" id="KW-0407">Ion channel</keyword>
<dbReference type="Gene3D" id="2.70.170.10">
    <property type="entry name" value="Neurotransmitter-gated ion-channel ligand-binding domain"/>
    <property type="match status" value="1"/>
</dbReference>
<dbReference type="InterPro" id="IPR036734">
    <property type="entry name" value="Neur_chan_lig-bd_sf"/>
</dbReference>
<dbReference type="PRINTS" id="PR01673">
    <property type="entry name" value="GLYRALPHA"/>
</dbReference>
<evidence type="ECO:0000256" key="16">
    <source>
        <dbReference type="ARBA" id="ARBA00023273"/>
    </source>
</evidence>
<evidence type="ECO:0000256" key="7">
    <source>
        <dbReference type="ARBA" id="ARBA00023018"/>
    </source>
</evidence>
<evidence type="ECO:0000259" key="26">
    <source>
        <dbReference type="Pfam" id="PF02932"/>
    </source>
</evidence>
<evidence type="ECO:0000256" key="17">
    <source>
        <dbReference type="ARBA" id="ARBA00023286"/>
    </source>
</evidence>
<dbReference type="PROSITE" id="PS00236">
    <property type="entry name" value="NEUROTR_ION_CHANNEL"/>
    <property type="match status" value="1"/>
</dbReference>
<dbReference type="FunFam" id="1.20.58.390:FF:000003">
    <property type="entry name" value="Glycine receptor alpha 2 subunit"/>
    <property type="match status" value="1"/>
</dbReference>
<feature type="transmembrane region" description="Helical" evidence="24">
    <location>
        <begin position="311"/>
        <end position="334"/>
    </location>
</feature>
<gene>
    <name evidence="27" type="primary">GLRA1</name>
</gene>
<dbReference type="Gene3D" id="1.20.58.390">
    <property type="entry name" value="Neurotransmitter-gated ion-channel transmembrane domain"/>
    <property type="match status" value="1"/>
</dbReference>
<keyword evidence="2 24" id="KW-0813">Transport</keyword>
<keyword evidence="16" id="KW-0966">Cell projection</keyword>
<dbReference type="NCBIfam" id="TIGR00860">
    <property type="entry name" value="LIC"/>
    <property type="match status" value="1"/>
</dbReference>
<keyword evidence="4 24" id="KW-0812">Transmembrane</keyword>
<dbReference type="InterPro" id="IPR038050">
    <property type="entry name" value="Neuro_actylchol_rec"/>
</dbReference>
<keyword evidence="15" id="KW-0628">Postsynaptic cell membrane</keyword>
<dbReference type="CDD" id="cd19060">
    <property type="entry name" value="LGIC_TM_GlyR_alpha"/>
    <property type="match status" value="1"/>
</dbReference>
<evidence type="ECO:0000256" key="15">
    <source>
        <dbReference type="ARBA" id="ARBA00023257"/>
    </source>
</evidence>
<keyword evidence="17" id="KW-1071">Ligand-gated ion channel</keyword>
<evidence type="ECO:0000256" key="21">
    <source>
        <dbReference type="PIRSR" id="PIRSR608127-51"/>
    </source>
</evidence>
<dbReference type="GO" id="GO:0016594">
    <property type="term" value="F:glycine binding"/>
    <property type="evidence" value="ECO:0007669"/>
    <property type="project" value="InterPro"/>
</dbReference>
<evidence type="ECO:0000256" key="18">
    <source>
        <dbReference type="ARBA" id="ARBA00023303"/>
    </source>
</evidence>
<evidence type="ECO:0000256" key="9">
    <source>
        <dbReference type="ARBA" id="ARBA00023136"/>
    </source>
</evidence>
<evidence type="ECO:0000256" key="1">
    <source>
        <dbReference type="ARBA" id="ARBA00004316"/>
    </source>
</evidence>
<comment type="similarity">
    <text evidence="24">Belongs to the ligand-gated ion channel (TC 1.A.9) family.</text>
</comment>
<dbReference type="GO" id="GO:0034707">
    <property type="term" value="C:chloride channel complex"/>
    <property type="evidence" value="ECO:0007669"/>
    <property type="project" value="UniProtKB-KW"/>
</dbReference>
<evidence type="ECO:0000256" key="3">
    <source>
        <dbReference type="ARBA" id="ARBA00022475"/>
    </source>
</evidence>
<evidence type="ECO:0000256" key="12">
    <source>
        <dbReference type="ARBA" id="ARBA00023173"/>
    </source>
</evidence>
<keyword evidence="14" id="KW-0868">Chloride</keyword>
<feature type="binding site" evidence="23">
    <location>
        <begin position="228"/>
        <end position="233"/>
    </location>
    <ligand>
        <name>strychnine</name>
        <dbReference type="ChEBI" id="CHEBI:90700"/>
        <note>antagonist</note>
    </ligand>
</feature>
<name>A0A3Q1IEC6_ANATE</name>
<keyword evidence="11" id="KW-0675">Receptor</keyword>
<evidence type="ECO:0000256" key="11">
    <source>
        <dbReference type="ARBA" id="ARBA00023170"/>
    </source>
</evidence>
<reference evidence="27" key="2">
    <citation type="submission" date="2025-08" db="UniProtKB">
        <authorList>
            <consortium name="Ensembl"/>
        </authorList>
    </citation>
    <scope>IDENTIFICATION</scope>
</reference>
<comment type="subcellular location">
    <subcellularLocation>
        <location evidence="1">Cell projection</location>
    </subcellularLocation>
    <subcellularLocation>
        <location evidence="20">Postsynaptic cell membrane</location>
        <topology evidence="20">Multi-pass membrane protein</topology>
    </subcellularLocation>
</comment>
<feature type="domain" description="Neurotransmitter-gated ion-channel transmembrane" evidence="26">
    <location>
        <begin position="253"/>
        <end position="363"/>
    </location>
</feature>
<evidence type="ECO:0000256" key="19">
    <source>
        <dbReference type="ARBA" id="ARBA00024167"/>
    </source>
</evidence>
<dbReference type="InterPro" id="IPR006201">
    <property type="entry name" value="Neur_channel"/>
</dbReference>